<organism evidence="1 2">
    <name type="scientific">Colletotrichum lupini</name>
    <dbReference type="NCBI Taxonomy" id="145971"/>
    <lineage>
        <taxon>Eukaryota</taxon>
        <taxon>Fungi</taxon>
        <taxon>Dikarya</taxon>
        <taxon>Ascomycota</taxon>
        <taxon>Pezizomycotina</taxon>
        <taxon>Sordariomycetes</taxon>
        <taxon>Hypocreomycetidae</taxon>
        <taxon>Glomerellales</taxon>
        <taxon>Glomerellaceae</taxon>
        <taxon>Colletotrichum</taxon>
        <taxon>Colletotrichum acutatum species complex</taxon>
    </lineage>
</organism>
<dbReference type="KEGG" id="clup:CLUP02_05155"/>
<reference evidence="1" key="1">
    <citation type="journal article" date="2021" name="Mol. Plant Microbe Interact.">
        <title>Complete Genome Sequence of the Plant-Pathogenic Fungus Colletotrichum lupini.</title>
        <authorList>
            <person name="Baroncelli R."/>
            <person name="Pensec F."/>
            <person name="Da Lio D."/>
            <person name="Boufleur T."/>
            <person name="Vicente I."/>
            <person name="Sarrocco S."/>
            <person name="Picot A."/>
            <person name="Baraldi E."/>
            <person name="Sukno S."/>
            <person name="Thon M."/>
            <person name="Le Floch G."/>
        </authorList>
    </citation>
    <scope>NUCLEOTIDE SEQUENCE</scope>
    <source>
        <strain evidence="1">IMI 504893</strain>
    </source>
</reference>
<dbReference type="Proteomes" id="UP000830671">
    <property type="component" value="Chromosome 3"/>
</dbReference>
<evidence type="ECO:0000313" key="2">
    <source>
        <dbReference type="Proteomes" id="UP000830671"/>
    </source>
</evidence>
<sequence>MYGVRNFGHWFVGGCGRAARYSLWWVVGSARCEGPILFSLPFLPFRGWVRYSESEGKGAGAG</sequence>
<dbReference type="GeneID" id="73339174"/>
<dbReference type="EMBL" id="CP019475">
    <property type="protein sequence ID" value="UQC79675.1"/>
    <property type="molecule type" value="Genomic_DNA"/>
</dbReference>
<evidence type="ECO:0000313" key="1">
    <source>
        <dbReference type="EMBL" id="UQC79675.1"/>
    </source>
</evidence>
<proteinExistence type="predicted"/>
<gene>
    <name evidence="1" type="ORF">CLUP02_05155</name>
</gene>
<dbReference type="RefSeq" id="XP_049141307.1">
    <property type="nucleotide sequence ID" value="XM_049284164.1"/>
</dbReference>
<accession>A0A9Q8SML6</accession>
<protein>
    <submittedName>
        <fullName evidence="1">Uncharacterized protein</fullName>
    </submittedName>
</protein>
<name>A0A9Q8SML6_9PEZI</name>
<keyword evidence="2" id="KW-1185">Reference proteome</keyword>
<dbReference type="AlphaFoldDB" id="A0A9Q8SML6"/>